<organism evidence="1 2">
    <name type="scientific">Chlorella vulgaris</name>
    <name type="common">Green alga</name>
    <dbReference type="NCBI Taxonomy" id="3077"/>
    <lineage>
        <taxon>Eukaryota</taxon>
        <taxon>Viridiplantae</taxon>
        <taxon>Chlorophyta</taxon>
        <taxon>core chlorophytes</taxon>
        <taxon>Trebouxiophyceae</taxon>
        <taxon>Chlorellales</taxon>
        <taxon>Chlorellaceae</taxon>
        <taxon>Chlorella clade</taxon>
        <taxon>Chlorella</taxon>
    </lineage>
</organism>
<gene>
    <name evidence="1" type="ORF">D9Q98_003985</name>
</gene>
<dbReference type="Proteomes" id="UP001055712">
    <property type="component" value="Unassembled WGS sequence"/>
</dbReference>
<name>A0A9D4YYL6_CHLVU</name>
<reference evidence="1" key="2">
    <citation type="submission" date="2020-11" db="EMBL/GenBank/DDBJ databases">
        <authorList>
            <person name="Cecchin M."/>
            <person name="Marcolungo L."/>
            <person name="Rossato M."/>
            <person name="Girolomoni L."/>
            <person name="Cosentino E."/>
            <person name="Cuine S."/>
            <person name="Li-Beisson Y."/>
            <person name="Delledonne M."/>
            <person name="Ballottari M."/>
        </authorList>
    </citation>
    <scope>NUCLEOTIDE SEQUENCE</scope>
    <source>
        <strain evidence="1">211/11P</strain>
        <tissue evidence="1">Whole cell</tissue>
    </source>
</reference>
<accession>A0A9D4YYL6</accession>
<comment type="caution">
    <text evidence="1">The sequence shown here is derived from an EMBL/GenBank/DDBJ whole genome shotgun (WGS) entry which is preliminary data.</text>
</comment>
<keyword evidence="2" id="KW-1185">Reference proteome</keyword>
<reference evidence="1" key="1">
    <citation type="journal article" date="2019" name="Plant J.">
        <title>Chlorella vulgaris genome assembly and annotation reveals the molecular basis for metabolic acclimation to high light conditions.</title>
        <authorList>
            <person name="Cecchin M."/>
            <person name="Marcolungo L."/>
            <person name="Rossato M."/>
            <person name="Girolomoni L."/>
            <person name="Cosentino E."/>
            <person name="Cuine S."/>
            <person name="Li-Beisson Y."/>
            <person name="Delledonne M."/>
            <person name="Ballottari M."/>
        </authorList>
    </citation>
    <scope>NUCLEOTIDE SEQUENCE</scope>
    <source>
        <strain evidence="1">211/11P</strain>
    </source>
</reference>
<evidence type="ECO:0000313" key="1">
    <source>
        <dbReference type="EMBL" id="KAI3432432.1"/>
    </source>
</evidence>
<sequence>MGNTLSPRYAEFAAEFKRLEAAIAAEEAKPTLDRDAAVLRELNLELLKLKIGSAEVTQAHGTPHASDQRLAGLAQRQQLVA</sequence>
<proteinExistence type="predicted"/>
<dbReference type="AlphaFoldDB" id="A0A9D4YYL6"/>
<evidence type="ECO:0000313" key="2">
    <source>
        <dbReference type="Proteomes" id="UP001055712"/>
    </source>
</evidence>
<protein>
    <submittedName>
        <fullName evidence="1">Uncharacterized protein</fullName>
    </submittedName>
</protein>
<dbReference type="EMBL" id="SIDB01000005">
    <property type="protein sequence ID" value="KAI3432432.1"/>
    <property type="molecule type" value="Genomic_DNA"/>
</dbReference>